<organism evidence="1 2">
    <name type="scientific">Choristoneura fumiferana</name>
    <name type="common">Spruce budworm moth</name>
    <name type="synonym">Archips fumiferana</name>
    <dbReference type="NCBI Taxonomy" id="7141"/>
    <lineage>
        <taxon>Eukaryota</taxon>
        <taxon>Metazoa</taxon>
        <taxon>Ecdysozoa</taxon>
        <taxon>Arthropoda</taxon>
        <taxon>Hexapoda</taxon>
        <taxon>Insecta</taxon>
        <taxon>Pterygota</taxon>
        <taxon>Neoptera</taxon>
        <taxon>Endopterygota</taxon>
        <taxon>Lepidoptera</taxon>
        <taxon>Glossata</taxon>
        <taxon>Ditrysia</taxon>
        <taxon>Tortricoidea</taxon>
        <taxon>Tortricidae</taxon>
        <taxon>Tortricinae</taxon>
        <taxon>Choristoneura</taxon>
    </lineage>
</organism>
<evidence type="ECO:0000313" key="2">
    <source>
        <dbReference type="Proteomes" id="UP001064048"/>
    </source>
</evidence>
<evidence type="ECO:0000313" key="1">
    <source>
        <dbReference type="EMBL" id="KAI8420497.1"/>
    </source>
</evidence>
<dbReference type="EMBL" id="CM046114">
    <property type="protein sequence ID" value="KAI8420497.1"/>
    <property type="molecule type" value="Genomic_DNA"/>
</dbReference>
<reference evidence="1 2" key="1">
    <citation type="journal article" date="2022" name="Genome Biol. Evol.">
        <title>The Spruce Budworm Genome: Reconstructing the Evolutionary History of Antifreeze Proteins.</title>
        <authorList>
            <person name="Beliveau C."/>
            <person name="Gagne P."/>
            <person name="Picq S."/>
            <person name="Vernygora O."/>
            <person name="Keeling C.I."/>
            <person name="Pinkney K."/>
            <person name="Doucet D."/>
            <person name="Wen F."/>
            <person name="Johnston J.S."/>
            <person name="Maaroufi H."/>
            <person name="Boyle B."/>
            <person name="Laroche J."/>
            <person name="Dewar K."/>
            <person name="Juretic N."/>
            <person name="Blackburn G."/>
            <person name="Nisole A."/>
            <person name="Brunet B."/>
            <person name="Brandao M."/>
            <person name="Lumley L."/>
            <person name="Duan J."/>
            <person name="Quan G."/>
            <person name="Lucarotti C.J."/>
            <person name="Roe A.D."/>
            <person name="Sperling F.A.H."/>
            <person name="Levesque R.C."/>
            <person name="Cusson M."/>
        </authorList>
    </citation>
    <scope>NUCLEOTIDE SEQUENCE [LARGE SCALE GENOMIC DNA]</scope>
    <source>
        <strain evidence="1">Glfc:IPQL:Cfum</strain>
    </source>
</reference>
<proteinExistence type="predicted"/>
<name>A0ACC0J8P8_CHOFU</name>
<protein>
    <submittedName>
        <fullName evidence="1">Uncharacterized protein</fullName>
    </submittedName>
</protein>
<keyword evidence="2" id="KW-1185">Reference proteome</keyword>
<dbReference type="Proteomes" id="UP001064048">
    <property type="component" value="Chromosome 14"/>
</dbReference>
<gene>
    <name evidence="1" type="ORF">MSG28_008982</name>
</gene>
<sequence>MKLLSLFLLFVLKESSGVIYRLNETEYKKLPALYELDEFYPCLQTSGDLYCYVDALLVSNTTSELLNVIKEYSAQTITHFNHTVVHRGVCMTQTCRQYLGNSTNLDQALEECLNATLYETHQLQVNLIKDKVECTYYNEKVEIDAGDCAVATIMALLFLMTAAGSMWDSKISENRHIGARILICFSLKRNWQRLTQPSGEGPEPRMQRLKCFNGIKTITTMLVIFGHSPAFVIIITNNPEFLEMSYHNPMYSILYGGTLIVQTFFIISGFLLAYNILLVEEKTKVDWKMLPKGLVLRWLRLTPPYAAMLALICTWSRHIGNGPFWKSIVGLEIKDCRSDWYYHLLYVNNFIDNSQCMAHTWYLAADMQLSVLGLLLFCLVSRVRARKMAVGAAIVLGLLTPAVHTYVQDLHPILILAPEDLPSHNGVARLGGTRTCLLLRLPGPHHHHTYSSSCKLPRPPDIVLPTCISFVDVCLMPNSKKPGSNLESNKSVSIATQIVVLGSKKTIEVIS</sequence>
<accession>A0ACC0J8P8</accession>
<comment type="caution">
    <text evidence="1">The sequence shown here is derived from an EMBL/GenBank/DDBJ whole genome shotgun (WGS) entry which is preliminary data.</text>
</comment>